<dbReference type="InterPro" id="IPR003660">
    <property type="entry name" value="HAMP_dom"/>
</dbReference>
<evidence type="ECO:0000259" key="3">
    <source>
        <dbReference type="PROSITE" id="PS51746"/>
    </source>
</evidence>
<feature type="domain" description="HAMP" evidence="2">
    <location>
        <begin position="329"/>
        <end position="395"/>
    </location>
</feature>
<dbReference type="PROSITE" id="PS50885">
    <property type="entry name" value="HAMP"/>
    <property type="match status" value="1"/>
</dbReference>
<dbReference type="InterPro" id="IPR052016">
    <property type="entry name" value="Bact_Sigma-Reg"/>
</dbReference>
<dbReference type="SMART" id="SM00304">
    <property type="entry name" value="HAMP"/>
    <property type="match status" value="1"/>
</dbReference>
<dbReference type="SUPFAM" id="SSF81606">
    <property type="entry name" value="PP2C-like"/>
    <property type="match status" value="1"/>
</dbReference>
<evidence type="ECO:0000259" key="2">
    <source>
        <dbReference type="PROSITE" id="PS50885"/>
    </source>
</evidence>
<dbReference type="PANTHER" id="PTHR43156:SF2">
    <property type="entry name" value="STAGE II SPORULATION PROTEIN E"/>
    <property type="match status" value="1"/>
</dbReference>
<evidence type="ECO:0000313" key="5">
    <source>
        <dbReference type="Proteomes" id="UP000824264"/>
    </source>
</evidence>
<dbReference type="EMBL" id="DXGI01000026">
    <property type="protein sequence ID" value="HIW77670.1"/>
    <property type="molecule type" value="Genomic_DNA"/>
</dbReference>
<reference evidence="4" key="1">
    <citation type="journal article" date="2021" name="PeerJ">
        <title>Extensive microbial diversity within the chicken gut microbiome revealed by metagenomics and culture.</title>
        <authorList>
            <person name="Gilroy R."/>
            <person name="Ravi A."/>
            <person name="Getino M."/>
            <person name="Pursley I."/>
            <person name="Horton D.L."/>
            <person name="Alikhan N.F."/>
            <person name="Baker D."/>
            <person name="Gharbi K."/>
            <person name="Hall N."/>
            <person name="Watson M."/>
            <person name="Adriaenssens E.M."/>
            <person name="Foster-Nyarko E."/>
            <person name="Jarju S."/>
            <person name="Secka A."/>
            <person name="Antonio M."/>
            <person name="Oren A."/>
            <person name="Chaudhuri R.R."/>
            <person name="La Ragione R."/>
            <person name="Hildebrand F."/>
            <person name="Pallen M.J."/>
        </authorList>
    </citation>
    <scope>NUCLEOTIDE SEQUENCE</scope>
    <source>
        <strain evidence="4">ChiSxjej5B17-1746</strain>
    </source>
</reference>
<dbReference type="PANTHER" id="PTHR43156">
    <property type="entry name" value="STAGE II SPORULATION PROTEIN E-RELATED"/>
    <property type="match status" value="1"/>
</dbReference>
<dbReference type="GO" id="GO:0016020">
    <property type="term" value="C:membrane"/>
    <property type="evidence" value="ECO:0007669"/>
    <property type="project" value="InterPro"/>
</dbReference>
<reference evidence="4" key="2">
    <citation type="submission" date="2021-04" db="EMBL/GenBank/DDBJ databases">
        <authorList>
            <person name="Gilroy R."/>
        </authorList>
    </citation>
    <scope>NUCLEOTIDE SEQUENCE</scope>
    <source>
        <strain evidence="4">ChiSxjej5B17-1746</strain>
    </source>
</reference>
<dbReference type="Gene3D" id="1.10.8.500">
    <property type="entry name" value="HAMP domain in histidine kinase"/>
    <property type="match status" value="1"/>
</dbReference>
<sequence length="664" mass="72246">MSLRTKFFTLVVLSIALAAVPLIWLTYSALQRSSLAFERESFNSILLLVEDNIEASYLDLLTNEVSATLRRKKQLRQMALLARATWRESAAQEEAVLQSWLGLLQPFGMHMEVYAGGLRLGDAFFRKITPDMRDLKGQRIVSMLEGDGLPEEGAFAVFDPSRSVPGAKRDPALVFFLPVRERGAVIAVGSPLADLSEEARQSERKIVRNLQEKFHSLDFRYSGFIALFQGDGTLLAHKGAVDRKLDALPASLRDKARQRRFAEFLGAPEGKGPEELYRVAYFKALDWYIVGVVPRSEIEAPATALVNRLALVALGSVLLSVIATLLMTMRLTDPLKVLTNSARRLAQTDFSRTSSGASADSLAFLADLPTERRDEVGLLAHAFSQMGKALEENVRRLMETTAAKERMEGELNAARDIQMGILPSPDSLAGQPCATASCLLIPAKEVGGDLYDVFTAPDGRQVLVIGDVSGKGVPAALFMSMTMTLIRYVMKDGLSPDEAMSRINAMLEANNPDCMFVTLFIGLFDPASGTLDYANGGHCPPLVVGLDGSVRILDDISGPSVGVFPDVRYAPRRVVLEEGDVCLLYTDGVSEALNEEDELFGDERVQRVLEAHRGESPAAAVAALLEDVRRHQGGAPQSDDITMVCFERPLSPQGGSGDPASPVA</sequence>
<name>A0A9D1U901_9BACT</name>
<proteinExistence type="predicted"/>
<dbReference type="Proteomes" id="UP000824264">
    <property type="component" value="Unassembled WGS sequence"/>
</dbReference>
<dbReference type="GO" id="GO:0007165">
    <property type="term" value="P:signal transduction"/>
    <property type="evidence" value="ECO:0007669"/>
    <property type="project" value="InterPro"/>
</dbReference>
<dbReference type="SMART" id="SM00331">
    <property type="entry name" value="PP2C_SIG"/>
    <property type="match status" value="1"/>
</dbReference>
<feature type="domain" description="PPM-type phosphatase" evidence="3">
    <location>
        <begin position="434"/>
        <end position="648"/>
    </location>
</feature>
<dbReference type="Pfam" id="PF00672">
    <property type="entry name" value="HAMP"/>
    <property type="match status" value="1"/>
</dbReference>
<dbReference type="GO" id="GO:0016791">
    <property type="term" value="F:phosphatase activity"/>
    <property type="evidence" value="ECO:0007669"/>
    <property type="project" value="TreeGrafter"/>
</dbReference>
<dbReference type="Gene3D" id="3.30.450.20">
    <property type="entry name" value="PAS domain"/>
    <property type="match status" value="1"/>
</dbReference>
<accession>A0A9D1U901</accession>
<organism evidence="4 5">
    <name type="scientific">Candidatus Bilophila faecipullorum</name>
    <dbReference type="NCBI Taxonomy" id="2838482"/>
    <lineage>
        <taxon>Bacteria</taxon>
        <taxon>Pseudomonadati</taxon>
        <taxon>Thermodesulfobacteriota</taxon>
        <taxon>Desulfovibrionia</taxon>
        <taxon>Desulfovibrionales</taxon>
        <taxon>Desulfovibrionaceae</taxon>
        <taxon>Bilophila</taxon>
    </lineage>
</organism>
<dbReference type="CDD" id="cd18774">
    <property type="entry name" value="PDC2_HK_sensor"/>
    <property type="match status" value="1"/>
</dbReference>
<protein>
    <submittedName>
        <fullName evidence="4">SpoIIE family protein phosphatase</fullName>
    </submittedName>
</protein>
<evidence type="ECO:0000313" key="4">
    <source>
        <dbReference type="EMBL" id="HIW77670.1"/>
    </source>
</evidence>
<comment type="caution">
    <text evidence="4">The sequence shown here is derived from an EMBL/GenBank/DDBJ whole genome shotgun (WGS) entry which is preliminary data.</text>
</comment>
<dbReference type="CDD" id="cd06225">
    <property type="entry name" value="HAMP"/>
    <property type="match status" value="1"/>
</dbReference>
<keyword evidence="1" id="KW-0378">Hydrolase</keyword>
<gene>
    <name evidence="4" type="ORF">H9874_00795</name>
</gene>
<dbReference type="AlphaFoldDB" id="A0A9D1U901"/>
<evidence type="ECO:0000256" key="1">
    <source>
        <dbReference type="ARBA" id="ARBA00022801"/>
    </source>
</evidence>
<dbReference type="PROSITE" id="PS51746">
    <property type="entry name" value="PPM_2"/>
    <property type="match status" value="1"/>
</dbReference>
<dbReference type="Pfam" id="PF07228">
    <property type="entry name" value="SpoIIE"/>
    <property type="match status" value="1"/>
</dbReference>
<dbReference type="InterPro" id="IPR001932">
    <property type="entry name" value="PPM-type_phosphatase-like_dom"/>
</dbReference>
<dbReference type="InterPro" id="IPR036457">
    <property type="entry name" value="PPM-type-like_dom_sf"/>
</dbReference>
<dbReference type="Gene3D" id="3.60.40.10">
    <property type="entry name" value="PPM-type phosphatase domain"/>
    <property type="match status" value="1"/>
</dbReference>
<dbReference type="SUPFAM" id="SSF158472">
    <property type="entry name" value="HAMP domain-like"/>
    <property type="match status" value="1"/>
</dbReference>